<dbReference type="EMBL" id="JNFA01000019">
    <property type="protein sequence ID" value="KGL41450.1"/>
    <property type="molecule type" value="Genomic_DNA"/>
</dbReference>
<dbReference type="NCBIfam" id="TIGR01549">
    <property type="entry name" value="HAD-SF-IA-v1"/>
    <property type="match status" value="1"/>
</dbReference>
<dbReference type="EMBL" id="JAARWW010000006">
    <property type="protein sequence ID" value="MBC2004723.1"/>
    <property type="molecule type" value="Genomic_DNA"/>
</dbReference>
<dbReference type="Proteomes" id="UP000539064">
    <property type="component" value="Unassembled WGS sequence"/>
</dbReference>
<evidence type="ECO:0000313" key="28">
    <source>
        <dbReference type="Proteomes" id="UP000539064"/>
    </source>
</evidence>
<evidence type="ECO:0000313" key="6">
    <source>
        <dbReference type="EMBL" id="MBC1491684.1"/>
    </source>
</evidence>
<dbReference type="EMBL" id="JAARPT010000004">
    <property type="protein sequence ID" value="MBC1401741.1"/>
    <property type="molecule type" value="Genomic_DNA"/>
</dbReference>
<dbReference type="Proteomes" id="UP000547643">
    <property type="component" value="Unassembled WGS sequence"/>
</dbReference>
<dbReference type="Proteomes" id="UP000574104">
    <property type="component" value="Unassembled WGS sequence"/>
</dbReference>
<dbReference type="InterPro" id="IPR036412">
    <property type="entry name" value="HAD-like_sf"/>
</dbReference>
<dbReference type="GO" id="GO:0005737">
    <property type="term" value="C:cytoplasm"/>
    <property type="evidence" value="ECO:0007669"/>
    <property type="project" value="TreeGrafter"/>
</dbReference>
<dbReference type="Proteomes" id="UP000585696">
    <property type="component" value="Unassembled WGS sequence"/>
</dbReference>
<dbReference type="Proteomes" id="UP000544413">
    <property type="component" value="Unassembled WGS sequence"/>
</dbReference>
<dbReference type="EMBL" id="JAASWV010000004">
    <property type="protein sequence ID" value="MBC2310068.1"/>
    <property type="molecule type" value="Genomic_DNA"/>
</dbReference>
<dbReference type="EMBL" id="JAARRU010000001">
    <property type="protein sequence ID" value="MBC1563800.1"/>
    <property type="molecule type" value="Genomic_DNA"/>
</dbReference>
<evidence type="ECO:0000313" key="25">
    <source>
        <dbReference type="Proteomes" id="UP000529446"/>
    </source>
</evidence>
<dbReference type="RefSeq" id="WP_036085226.1">
    <property type="nucleotide sequence ID" value="NZ_CBCSHQ010000017.1"/>
</dbReference>
<dbReference type="Proteomes" id="UP000533953">
    <property type="component" value="Unassembled WGS sequence"/>
</dbReference>
<evidence type="ECO:0000313" key="14">
    <source>
        <dbReference type="EMBL" id="MBC2116637.1"/>
    </source>
</evidence>
<dbReference type="SUPFAM" id="SSF56784">
    <property type="entry name" value="HAD-like"/>
    <property type="match status" value="1"/>
</dbReference>
<evidence type="ECO:0000313" key="44">
    <source>
        <dbReference type="Proteomes" id="UP000591929"/>
    </source>
</evidence>
<sequence length="173" mass="19671">MLKKFSPDKMLTSPFGITADQLRKMGKTTVLTDLDNTLLAWDQLDATDEISNWFRLLEEEGIKVMIVSNNNEERVKRVAIATKIPYLAKAKKPLATAFQQALADLGSTPEETVMIGDQIMTDIFGGNRQRLTTIFVRPVKDTDGFATKFNRFMERIILKKLAKKSELKWEDSL</sequence>
<dbReference type="Proteomes" id="UP000532866">
    <property type="component" value="Unassembled WGS sequence"/>
</dbReference>
<dbReference type="InterPro" id="IPR006439">
    <property type="entry name" value="HAD-SF_hydro_IA"/>
</dbReference>
<dbReference type="Proteomes" id="UP000546806">
    <property type="component" value="Unassembled WGS sequence"/>
</dbReference>
<evidence type="ECO:0000313" key="38">
    <source>
        <dbReference type="Proteomes" id="UP000550367"/>
    </source>
</evidence>
<evidence type="ECO:0000313" key="26">
    <source>
        <dbReference type="Proteomes" id="UP000532866"/>
    </source>
</evidence>
<dbReference type="Proteomes" id="UP000548082">
    <property type="component" value="Unassembled WGS sequence"/>
</dbReference>
<evidence type="ECO:0000313" key="33">
    <source>
        <dbReference type="Proteomes" id="UP000544413"/>
    </source>
</evidence>
<dbReference type="FunFam" id="3.40.50.1000:FF:000067">
    <property type="entry name" value="HAD phosphatase, family IIIA"/>
    <property type="match status" value="1"/>
</dbReference>
<dbReference type="CDD" id="cd16416">
    <property type="entry name" value="HAD_BsYqeG-like"/>
    <property type="match status" value="1"/>
</dbReference>
<evidence type="ECO:0000313" key="36">
    <source>
        <dbReference type="Proteomes" id="UP000547643"/>
    </source>
</evidence>
<evidence type="ECO:0000313" key="30">
    <source>
        <dbReference type="Proteomes" id="UP000541955"/>
    </source>
</evidence>
<evidence type="ECO:0000313" key="3">
    <source>
        <dbReference type="EMBL" id="MBC1331389.1"/>
    </source>
</evidence>
<evidence type="ECO:0000313" key="18">
    <source>
        <dbReference type="EMBL" id="MBC2243600.1"/>
    </source>
</evidence>
<evidence type="ECO:0000313" key="43">
    <source>
        <dbReference type="Proteomes" id="UP000586951"/>
    </source>
</evidence>
<dbReference type="EMBL" id="JAARYD010000005">
    <property type="protein sequence ID" value="MBC2177289.1"/>
    <property type="molecule type" value="Genomic_DNA"/>
</dbReference>
<dbReference type="EMBL" id="JAARPL010000001">
    <property type="protein sequence ID" value="MBC1371047.1"/>
    <property type="molecule type" value="Genomic_DNA"/>
</dbReference>
<dbReference type="EMBL" id="JAARMV010000002">
    <property type="protein sequence ID" value="MBC2372017.1"/>
    <property type="molecule type" value="Genomic_DNA"/>
</dbReference>
<dbReference type="EMBL" id="JAARYH010000002">
    <property type="protein sequence ID" value="MBC2165863.1"/>
    <property type="molecule type" value="Genomic_DNA"/>
</dbReference>
<dbReference type="Proteomes" id="UP000591929">
    <property type="component" value="Unassembled WGS sequence"/>
</dbReference>
<dbReference type="EMBL" id="JAARYY010000003">
    <property type="protein sequence ID" value="MBC2243600.1"/>
    <property type="molecule type" value="Genomic_DNA"/>
</dbReference>
<dbReference type="Proteomes" id="UP000553016">
    <property type="component" value="Unassembled WGS sequence"/>
</dbReference>
<dbReference type="Proteomes" id="UP000029844">
    <property type="component" value="Unassembled WGS sequence"/>
</dbReference>
<reference evidence="1 23" key="1">
    <citation type="submission" date="2014-05" db="EMBL/GenBank/DDBJ databases">
        <title>Novel Listeriaceae from food processing environments.</title>
        <authorList>
            <person name="den Bakker H.C."/>
        </authorList>
    </citation>
    <scope>NUCLEOTIDE SEQUENCE [LARGE SCALE GENOMIC DNA]</scope>
    <source>
        <strain evidence="1 23">FSL A5-0281</strain>
    </source>
</reference>
<dbReference type="Proteomes" id="UP000519573">
    <property type="component" value="Unassembled WGS sequence"/>
</dbReference>
<dbReference type="Proteomes" id="UP000586951">
    <property type="component" value="Unassembled WGS sequence"/>
</dbReference>
<evidence type="ECO:0000313" key="41">
    <source>
        <dbReference type="Proteomes" id="UP000574104"/>
    </source>
</evidence>
<evidence type="ECO:0000313" key="37">
    <source>
        <dbReference type="Proteomes" id="UP000548082"/>
    </source>
</evidence>
<evidence type="ECO:0000313" key="31">
    <source>
        <dbReference type="Proteomes" id="UP000543005"/>
    </source>
</evidence>
<evidence type="ECO:0000313" key="23">
    <source>
        <dbReference type="Proteomes" id="UP000029844"/>
    </source>
</evidence>
<evidence type="ECO:0000313" key="9">
    <source>
        <dbReference type="EMBL" id="MBC1615011.1"/>
    </source>
</evidence>
<dbReference type="Proteomes" id="UP000565628">
    <property type="component" value="Unassembled WGS sequence"/>
</dbReference>
<dbReference type="PANTHER" id="PTHR19288">
    <property type="entry name" value="4-NITROPHENYLPHOSPHATASE-RELATED"/>
    <property type="match status" value="1"/>
</dbReference>
<evidence type="ECO:0000313" key="32">
    <source>
        <dbReference type="Proteomes" id="UP000543379"/>
    </source>
</evidence>
<evidence type="ECO:0000313" key="12">
    <source>
        <dbReference type="EMBL" id="MBC1796501.1"/>
    </source>
</evidence>
<dbReference type="NCBIfam" id="TIGR01668">
    <property type="entry name" value="YqeG_hyp_ppase"/>
    <property type="match status" value="1"/>
</dbReference>
<dbReference type="InterPro" id="IPR023214">
    <property type="entry name" value="HAD_sf"/>
</dbReference>
<dbReference type="OrthoDB" id="9787572at2"/>
<evidence type="ECO:0000313" key="10">
    <source>
        <dbReference type="EMBL" id="MBC1777346.1"/>
    </source>
</evidence>
<dbReference type="NCBIfam" id="TIGR01662">
    <property type="entry name" value="HAD-SF-IIIA"/>
    <property type="match status" value="1"/>
</dbReference>
<evidence type="ECO:0000313" key="34">
    <source>
        <dbReference type="Proteomes" id="UP000546244"/>
    </source>
</evidence>
<dbReference type="InterPro" id="IPR010021">
    <property type="entry name" value="PGPP1/Gep4"/>
</dbReference>
<evidence type="ECO:0000313" key="22">
    <source>
        <dbReference type="EMBL" id="MBC2372017.1"/>
    </source>
</evidence>
<evidence type="ECO:0000313" key="29">
    <source>
        <dbReference type="Proteomes" id="UP000541735"/>
    </source>
</evidence>
<dbReference type="STRING" id="1552123.EP57_06305"/>
<dbReference type="AlphaFoldDB" id="A0A099WBK9"/>
<dbReference type="Proteomes" id="UP000529446">
    <property type="component" value="Unassembled WGS sequence"/>
</dbReference>
<dbReference type="Proteomes" id="UP000541735">
    <property type="component" value="Unassembled WGS sequence"/>
</dbReference>
<dbReference type="GO" id="GO:0008962">
    <property type="term" value="F:phosphatidylglycerophosphatase activity"/>
    <property type="evidence" value="ECO:0007669"/>
    <property type="project" value="InterPro"/>
</dbReference>
<dbReference type="Proteomes" id="UP000546244">
    <property type="component" value="Unassembled WGS sequence"/>
</dbReference>
<dbReference type="Proteomes" id="UP000543005">
    <property type="component" value="Unassembled WGS sequence"/>
</dbReference>
<evidence type="ECO:0000313" key="24">
    <source>
        <dbReference type="Proteomes" id="UP000519573"/>
    </source>
</evidence>
<evidence type="ECO:0000313" key="8">
    <source>
        <dbReference type="EMBL" id="MBC1563800.1"/>
    </source>
</evidence>
<dbReference type="EMBL" id="JAARUV010000001">
    <property type="protein sequence ID" value="MBC1777346.1"/>
    <property type="molecule type" value="Genomic_DNA"/>
</dbReference>
<evidence type="ECO:0000313" key="40">
    <source>
        <dbReference type="Proteomes" id="UP000565628"/>
    </source>
</evidence>
<reference evidence="24 25" key="2">
    <citation type="submission" date="2020-03" db="EMBL/GenBank/DDBJ databases">
        <title>Soil Listeria distribution.</title>
        <authorList>
            <person name="Liao J."/>
            <person name="Wiedmann M."/>
        </authorList>
    </citation>
    <scope>NUCLEOTIDE SEQUENCE [LARGE SCALE GENOMIC DNA]</scope>
    <source>
        <strain evidence="21 40">FSL L7-0039</strain>
        <strain evidence="20 31">FSL L7-0051</strain>
        <strain evidence="19 42">FSL L7-0054</strain>
        <strain evidence="17 39">FSL L7-0149</strain>
        <strain evidence="18 38">FSL L7-0153</strain>
        <strain evidence="15 24">FSL L7-0245</strain>
        <strain evidence="16 29">FSL L7-0259</strain>
        <strain evidence="14 25">FSL L7-0360</strain>
        <strain evidence="13 35">FSL L7-0435</strain>
        <strain evidence="11 28">FSL L7-0978</strain>
        <strain evidence="12 37">FSL L7-0990</strain>
        <strain evidence="10 36">FSL L7-1017</strain>
        <strain evidence="9 41">FSL L7-1299</strain>
        <strain evidence="7 30">FSL L7-1387</strain>
        <strain evidence="8 43">FSL L7-1427</strain>
        <strain evidence="6 27">FSL L7-1547</strain>
        <strain evidence="5 33">FSL L7-1658</strain>
        <strain evidence="4 44">FSL L7-1681</strain>
        <strain evidence="2 32">FSL L7-1816</strain>
        <strain evidence="3 26">FSL L7-1833</strain>
        <strain evidence="22 34">FSL L7-1850</strain>
    </source>
</reference>
<evidence type="ECO:0000313" key="42">
    <source>
        <dbReference type="Proteomes" id="UP000585696"/>
    </source>
</evidence>
<dbReference type="Proteomes" id="UP000541955">
    <property type="component" value="Unassembled WGS sequence"/>
</dbReference>
<dbReference type="EMBL" id="JAARSH010000002">
    <property type="protein sequence ID" value="MBC1615011.1"/>
    <property type="molecule type" value="Genomic_DNA"/>
</dbReference>
<evidence type="ECO:0000313" key="20">
    <source>
        <dbReference type="EMBL" id="MBC2292812.1"/>
    </source>
</evidence>
<dbReference type="EMBL" id="JAARVG010000009">
    <property type="protein sequence ID" value="MBC1793917.1"/>
    <property type="molecule type" value="Genomic_DNA"/>
</dbReference>
<keyword evidence="23" id="KW-1185">Reference proteome</keyword>
<name>A0A099WBK9_9LIST</name>
<evidence type="ECO:0000313" key="11">
    <source>
        <dbReference type="EMBL" id="MBC1793917.1"/>
    </source>
</evidence>
<dbReference type="EMBL" id="JAASTX010000008">
    <property type="protein sequence ID" value="MBC1491684.1"/>
    <property type="molecule type" value="Genomic_DNA"/>
</dbReference>
<organism evidence="1 23">
    <name type="scientific">Listeria booriae</name>
    <dbReference type="NCBI Taxonomy" id="1552123"/>
    <lineage>
        <taxon>Bacteria</taxon>
        <taxon>Bacillati</taxon>
        <taxon>Bacillota</taxon>
        <taxon>Bacilli</taxon>
        <taxon>Bacillales</taxon>
        <taxon>Listeriaceae</taxon>
        <taxon>Listeria</taxon>
    </lineage>
</organism>
<dbReference type="InterPro" id="IPR006549">
    <property type="entry name" value="HAD-SF_hydro_IIIA"/>
</dbReference>
<evidence type="ECO:0000313" key="21">
    <source>
        <dbReference type="EMBL" id="MBC2310068.1"/>
    </source>
</evidence>
<evidence type="ECO:0000313" key="2">
    <source>
        <dbReference type="EMBL" id="MBC1316156.1"/>
    </source>
</evidence>
<evidence type="ECO:0000313" key="5">
    <source>
        <dbReference type="EMBL" id="MBC1401741.1"/>
    </source>
</evidence>
<dbReference type="GeneID" id="58716991"/>
<evidence type="ECO:0000313" key="17">
    <source>
        <dbReference type="EMBL" id="MBC2240999.1"/>
    </source>
</evidence>
<dbReference type="EMBL" id="JAARZA010000004">
    <property type="protein sequence ID" value="MBC2240999.1"/>
    <property type="molecule type" value="Genomic_DNA"/>
</dbReference>
<evidence type="ECO:0000313" key="15">
    <source>
        <dbReference type="EMBL" id="MBC2165863.1"/>
    </source>
</evidence>
<dbReference type="Pfam" id="PF00702">
    <property type="entry name" value="Hydrolase"/>
    <property type="match status" value="1"/>
</dbReference>
<gene>
    <name evidence="1" type="ORF">EP57_06305</name>
    <name evidence="3" type="ORF">HB759_05425</name>
    <name evidence="2" type="ORF">HB811_05150</name>
    <name evidence="5" type="ORF">HB836_08995</name>
    <name evidence="4" type="ORF">HB847_01610</name>
    <name evidence="7" type="ORF">HB902_10625</name>
    <name evidence="9" type="ORF">HB904_02365</name>
    <name evidence="8" type="ORF">HB907_00185</name>
    <name evidence="22" type="ORF">HBP98_08410</name>
    <name evidence="10" type="ORF">HCA46_00745</name>
    <name evidence="11" type="ORF">HCA52_10850</name>
    <name evidence="12" type="ORF">HCA55_07170</name>
    <name evidence="13" type="ORF">HCA78_13140</name>
    <name evidence="14" type="ORF">HCB06_08460</name>
    <name evidence="18" type="ORF">HCB25_05925</name>
    <name evidence="15" type="ORF">HCB26_04715</name>
    <name evidence="16" type="ORF">HCB27_11710</name>
    <name evidence="17" type="ORF">HCB35_11040</name>
    <name evidence="19" type="ORF">HCB69_02800</name>
    <name evidence="20" type="ORF">HCC36_06155</name>
    <name evidence="6" type="ORF">HCI99_07570</name>
    <name evidence="21" type="ORF">HCJ81_04165</name>
</gene>
<dbReference type="EMBL" id="JAARZS010000005">
    <property type="protein sequence ID" value="MBC2283308.1"/>
    <property type="molecule type" value="Genomic_DNA"/>
</dbReference>
<dbReference type="Gene3D" id="3.40.50.1000">
    <property type="entry name" value="HAD superfamily/HAD-like"/>
    <property type="match status" value="1"/>
</dbReference>
<proteinExistence type="predicted"/>
<dbReference type="Proteomes" id="UP000550367">
    <property type="component" value="Unassembled WGS sequence"/>
</dbReference>
<comment type="caution">
    <text evidence="1">The sequence shown here is derived from an EMBL/GenBank/DDBJ whole genome shotgun (WGS) entry which is preliminary data.</text>
</comment>
<accession>A0A099WBK9</accession>
<evidence type="ECO:0000313" key="4">
    <source>
        <dbReference type="EMBL" id="MBC1371047.1"/>
    </source>
</evidence>
<dbReference type="EMBL" id="JAARZT010000010">
    <property type="protein sequence ID" value="MBC2292812.1"/>
    <property type="molecule type" value="Genomic_DNA"/>
</dbReference>
<evidence type="ECO:0000313" key="1">
    <source>
        <dbReference type="EMBL" id="KGL41450.1"/>
    </source>
</evidence>
<dbReference type="EMBL" id="JAAROV010000001">
    <property type="protein sequence ID" value="MBC1316156.1"/>
    <property type="molecule type" value="Genomic_DNA"/>
</dbReference>
<evidence type="ECO:0000313" key="39">
    <source>
        <dbReference type="Proteomes" id="UP000553016"/>
    </source>
</evidence>
<dbReference type="PANTHER" id="PTHR19288:SF25">
    <property type="entry name" value="PHOSPHATIDYLGLYCEROPHOSPHATASE GEP4, MITOCHONDRIAL"/>
    <property type="match status" value="1"/>
</dbReference>
<dbReference type="EMBL" id="JAARRW010000004">
    <property type="protein sequence ID" value="MBC1562523.1"/>
    <property type="molecule type" value="Genomic_DNA"/>
</dbReference>
<dbReference type="EMBL" id="JAARVD010000003">
    <property type="protein sequence ID" value="MBC1796501.1"/>
    <property type="molecule type" value="Genomic_DNA"/>
</dbReference>
<evidence type="ECO:0000313" key="13">
    <source>
        <dbReference type="EMBL" id="MBC2004723.1"/>
    </source>
</evidence>
<dbReference type="EMBL" id="JAAROL010000001">
    <property type="protein sequence ID" value="MBC1331389.1"/>
    <property type="molecule type" value="Genomic_DNA"/>
</dbReference>
<evidence type="ECO:0000313" key="7">
    <source>
        <dbReference type="EMBL" id="MBC1562523.1"/>
    </source>
</evidence>
<evidence type="ECO:0000313" key="16">
    <source>
        <dbReference type="EMBL" id="MBC2177289.1"/>
    </source>
</evidence>
<evidence type="ECO:0000313" key="19">
    <source>
        <dbReference type="EMBL" id="MBC2283308.1"/>
    </source>
</evidence>
<dbReference type="eggNOG" id="COG2179">
    <property type="taxonomic scope" value="Bacteria"/>
</dbReference>
<evidence type="ECO:0000313" key="27">
    <source>
        <dbReference type="Proteomes" id="UP000533953"/>
    </source>
</evidence>
<dbReference type="Proteomes" id="UP000543379">
    <property type="component" value="Unassembled WGS sequence"/>
</dbReference>
<protein>
    <submittedName>
        <fullName evidence="1">Haloacid dehalogenase</fullName>
    </submittedName>
    <submittedName>
        <fullName evidence="2">YqeG family HAD IIIA-type phosphatase</fullName>
    </submittedName>
</protein>
<dbReference type="EMBL" id="JAARXI010000004">
    <property type="protein sequence ID" value="MBC2116637.1"/>
    <property type="molecule type" value="Genomic_DNA"/>
</dbReference>
<evidence type="ECO:0000313" key="35">
    <source>
        <dbReference type="Proteomes" id="UP000546806"/>
    </source>
</evidence>